<reference evidence="6" key="1">
    <citation type="journal article" date="2019" name="Int. J. Syst. Evol. Microbiol.">
        <title>The Global Catalogue of Microorganisms (GCM) 10K type strain sequencing project: providing services to taxonomists for standard genome sequencing and annotation.</title>
        <authorList>
            <consortium name="The Broad Institute Genomics Platform"/>
            <consortium name="The Broad Institute Genome Sequencing Center for Infectious Disease"/>
            <person name="Wu L."/>
            <person name="Ma J."/>
        </authorList>
    </citation>
    <scope>NUCLEOTIDE SEQUENCE [LARGE SCALE GENOMIC DNA]</scope>
    <source>
        <strain evidence="6">JCM 18050</strain>
    </source>
</reference>
<evidence type="ECO:0000256" key="3">
    <source>
        <dbReference type="ARBA" id="ARBA00023136"/>
    </source>
</evidence>
<evidence type="ECO:0000313" key="5">
    <source>
        <dbReference type="EMBL" id="GAA5108906.1"/>
    </source>
</evidence>
<protein>
    <recommendedName>
        <fullName evidence="4">High frequency lysogenization protein HflD homolog</fullName>
    </recommendedName>
</protein>
<dbReference type="SUPFAM" id="SSF101322">
    <property type="entry name" value="YcfC-like"/>
    <property type="match status" value="1"/>
</dbReference>
<dbReference type="NCBIfam" id="NF001246">
    <property type="entry name" value="PRK00218.1-2"/>
    <property type="match status" value="1"/>
</dbReference>
<evidence type="ECO:0000256" key="4">
    <source>
        <dbReference type="HAMAP-Rule" id="MF_00695"/>
    </source>
</evidence>
<evidence type="ECO:0000256" key="1">
    <source>
        <dbReference type="ARBA" id="ARBA00022475"/>
    </source>
</evidence>
<dbReference type="InterPro" id="IPR007451">
    <property type="entry name" value="HflD"/>
</dbReference>
<keyword evidence="1 4" id="KW-1003">Cell membrane</keyword>
<comment type="similarity">
    <text evidence="4">Belongs to the HflD family.</text>
</comment>
<evidence type="ECO:0000313" key="6">
    <source>
        <dbReference type="Proteomes" id="UP001500171"/>
    </source>
</evidence>
<dbReference type="EMBL" id="BAABHY010000001">
    <property type="protein sequence ID" value="GAA5108906.1"/>
    <property type="molecule type" value="Genomic_DNA"/>
</dbReference>
<dbReference type="Gene3D" id="1.10.3890.10">
    <property type="entry name" value="HflD-like"/>
    <property type="match status" value="1"/>
</dbReference>
<keyword evidence="2 4" id="KW-0963">Cytoplasm</keyword>
<gene>
    <name evidence="4 5" type="primary">hflD</name>
    <name evidence="5" type="ORF">GCM10023211_11660</name>
</gene>
<keyword evidence="3 4" id="KW-0472">Membrane</keyword>
<dbReference type="Proteomes" id="UP001500171">
    <property type="component" value="Unassembled WGS sequence"/>
</dbReference>
<dbReference type="HAMAP" id="MF_00695">
    <property type="entry name" value="HflD_protein"/>
    <property type="match status" value="1"/>
</dbReference>
<proteinExistence type="inferred from homology"/>
<keyword evidence="6" id="KW-1185">Reference proteome</keyword>
<comment type="caution">
    <text evidence="5">The sequence shown here is derived from an EMBL/GenBank/DDBJ whole genome shotgun (WGS) entry which is preliminary data.</text>
</comment>
<dbReference type="RefSeq" id="WP_345489800.1">
    <property type="nucleotide sequence ID" value="NZ_BAABHY010000001.1"/>
</dbReference>
<evidence type="ECO:0000256" key="2">
    <source>
        <dbReference type="ARBA" id="ARBA00022490"/>
    </source>
</evidence>
<comment type="subcellular location">
    <subcellularLocation>
        <location evidence="4">Cytoplasm</location>
    </subcellularLocation>
    <subcellularLocation>
        <location evidence="4">Cell membrane</location>
        <topology evidence="4">Peripheral membrane protein</topology>
        <orientation evidence="4">Cytoplasmic side</orientation>
    </subcellularLocation>
</comment>
<dbReference type="InterPro" id="IPR035932">
    <property type="entry name" value="HflD-like_sf"/>
</dbReference>
<organism evidence="5 6">
    <name type="scientific">Orbus sasakiae</name>
    <dbReference type="NCBI Taxonomy" id="1078475"/>
    <lineage>
        <taxon>Bacteria</taxon>
        <taxon>Pseudomonadati</taxon>
        <taxon>Pseudomonadota</taxon>
        <taxon>Gammaproteobacteria</taxon>
        <taxon>Orbales</taxon>
        <taxon>Orbaceae</taxon>
        <taxon>Orbus</taxon>
    </lineage>
</organism>
<dbReference type="PANTHER" id="PTHR38100">
    <property type="entry name" value="HIGH FREQUENCY LYSOGENIZATION PROTEIN HFLD"/>
    <property type="match status" value="1"/>
</dbReference>
<accession>A0ABP9N5K8</accession>
<name>A0ABP9N5K8_9GAMM</name>
<dbReference type="Pfam" id="PF04356">
    <property type="entry name" value="DUF489"/>
    <property type="match status" value="1"/>
</dbReference>
<sequence>MSNKYYHIAIALGGVCQSAMLVPQLANSGQCSTALYDTSLKSIFNTAPNSTADVFDGAENIKIGLQFLTQLFSNNQPEKVEIMRYVFGSLGVTHKLIKNNDALGKISHRLDRIQSLYTDINAQTFENHRDELSYSLAGIYSDIISPLTTKIKVTGKIEYLQNTLVQAKVRSALFGSVRAATLWYQVGGSRMQFLFSRKSIINAANEILQQINHD</sequence>
<dbReference type="PANTHER" id="PTHR38100:SF1">
    <property type="entry name" value="HIGH FREQUENCY LYSOGENIZATION PROTEIN HFLD"/>
    <property type="match status" value="1"/>
</dbReference>